<dbReference type="GO" id="GO:0045493">
    <property type="term" value="P:xylan catabolic process"/>
    <property type="evidence" value="ECO:0007669"/>
    <property type="project" value="UniProtKB-KW"/>
</dbReference>
<keyword evidence="3" id="KW-0858">Xylan degradation</keyword>
<dbReference type="Pfam" id="PF07519">
    <property type="entry name" value="Tannase"/>
    <property type="match status" value="1"/>
</dbReference>
<evidence type="ECO:0000256" key="9">
    <source>
        <dbReference type="ARBA" id="ARBA00034075"/>
    </source>
</evidence>
<evidence type="ECO:0000256" key="4">
    <source>
        <dbReference type="ARBA" id="ARBA00022723"/>
    </source>
</evidence>
<comment type="similarity">
    <text evidence="1 10">Belongs to the tannase family.</text>
</comment>
<evidence type="ECO:0000313" key="12">
    <source>
        <dbReference type="Proteomes" id="UP000799770"/>
    </source>
</evidence>
<evidence type="ECO:0000256" key="5">
    <source>
        <dbReference type="ARBA" id="ARBA00022729"/>
    </source>
</evidence>
<reference evidence="11" key="1">
    <citation type="journal article" date="2020" name="Stud. Mycol.">
        <title>101 Dothideomycetes genomes: a test case for predicting lifestyles and emergence of pathogens.</title>
        <authorList>
            <person name="Haridas S."/>
            <person name="Albert R."/>
            <person name="Binder M."/>
            <person name="Bloem J."/>
            <person name="Labutti K."/>
            <person name="Salamov A."/>
            <person name="Andreopoulos B."/>
            <person name="Baker S."/>
            <person name="Barry K."/>
            <person name="Bills G."/>
            <person name="Bluhm B."/>
            <person name="Cannon C."/>
            <person name="Castanera R."/>
            <person name="Culley D."/>
            <person name="Daum C."/>
            <person name="Ezra D."/>
            <person name="Gonzalez J."/>
            <person name="Henrissat B."/>
            <person name="Kuo A."/>
            <person name="Liang C."/>
            <person name="Lipzen A."/>
            <person name="Lutzoni F."/>
            <person name="Magnuson J."/>
            <person name="Mondo S."/>
            <person name="Nolan M."/>
            <person name="Ohm R."/>
            <person name="Pangilinan J."/>
            <person name="Park H.-J."/>
            <person name="Ramirez L."/>
            <person name="Alfaro M."/>
            <person name="Sun H."/>
            <person name="Tritt A."/>
            <person name="Yoshinaga Y."/>
            <person name="Zwiers L.-H."/>
            <person name="Turgeon B."/>
            <person name="Goodwin S."/>
            <person name="Spatafora J."/>
            <person name="Crous P."/>
            <person name="Grigoriev I."/>
        </authorList>
    </citation>
    <scope>NUCLEOTIDE SEQUENCE</scope>
    <source>
        <strain evidence="11">CBS 627.86</strain>
    </source>
</reference>
<evidence type="ECO:0000256" key="10">
    <source>
        <dbReference type="RuleBase" id="RU361238"/>
    </source>
</evidence>
<dbReference type="EC" id="3.1.1.-" evidence="10"/>
<keyword evidence="2" id="KW-0719">Serine esterase</keyword>
<accession>A0A6A5YVV7</accession>
<protein>
    <recommendedName>
        <fullName evidence="10">Carboxylic ester hydrolase</fullName>
        <ecNumber evidence="10">3.1.1.-</ecNumber>
    </recommendedName>
</protein>
<evidence type="ECO:0000256" key="6">
    <source>
        <dbReference type="ARBA" id="ARBA00022801"/>
    </source>
</evidence>
<keyword evidence="12" id="KW-1185">Reference proteome</keyword>
<evidence type="ECO:0000256" key="1">
    <source>
        <dbReference type="ARBA" id="ARBA00006249"/>
    </source>
</evidence>
<keyword evidence="6 10" id="KW-0378">Hydrolase</keyword>
<keyword evidence="3" id="KW-0119">Carbohydrate metabolism</keyword>
<keyword evidence="3" id="KW-0624">Polysaccharide degradation</keyword>
<evidence type="ECO:0000256" key="2">
    <source>
        <dbReference type="ARBA" id="ARBA00022487"/>
    </source>
</evidence>
<feature type="signal peptide" evidence="10">
    <location>
        <begin position="1"/>
        <end position="19"/>
    </location>
</feature>
<dbReference type="AlphaFoldDB" id="A0A6A5YVV7"/>
<comment type="catalytic activity">
    <reaction evidence="9">
        <text>feruloyl-polysaccharide + H2O = ferulate + polysaccharide.</text>
        <dbReference type="EC" id="3.1.1.73"/>
    </reaction>
</comment>
<keyword evidence="7" id="KW-0106">Calcium</keyword>
<dbReference type="InterPro" id="IPR029058">
    <property type="entry name" value="AB_hydrolase_fold"/>
</dbReference>
<proteinExistence type="inferred from homology"/>
<feature type="chain" id="PRO_5025717877" description="Carboxylic ester hydrolase" evidence="10">
    <location>
        <begin position="20"/>
        <end position="561"/>
    </location>
</feature>
<evidence type="ECO:0000256" key="3">
    <source>
        <dbReference type="ARBA" id="ARBA00022651"/>
    </source>
</evidence>
<organism evidence="11 12">
    <name type="scientific">Lophiotrema nucula</name>
    <dbReference type="NCBI Taxonomy" id="690887"/>
    <lineage>
        <taxon>Eukaryota</taxon>
        <taxon>Fungi</taxon>
        <taxon>Dikarya</taxon>
        <taxon>Ascomycota</taxon>
        <taxon>Pezizomycotina</taxon>
        <taxon>Dothideomycetes</taxon>
        <taxon>Pleosporomycetidae</taxon>
        <taxon>Pleosporales</taxon>
        <taxon>Lophiotremataceae</taxon>
        <taxon>Lophiotrema</taxon>
    </lineage>
</organism>
<keyword evidence="4" id="KW-0479">Metal-binding</keyword>
<keyword evidence="8" id="KW-1015">Disulfide bond</keyword>
<dbReference type="EMBL" id="ML977335">
    <property type="protein sequence ID" value="KAF2111210.1"/>
    <property type="molecule type" value="Genomic_DNA"/>
</dbReference>
<dbReference type="GO" id="GO:0030600">
    <property type="term" value="F:feruloyl esterase activity"/>
    <property type="evidence" value="ECO:0007669"/>
    <property type="project" value="UniProtKB-EC"/>
</dbReference>
<keyword evidence="5 10" id="KW-0732">Signal</keyword>
<dbReference type="InterPro" id="IPR011118">
    <property type="entry name" value="Tannase/feruloyl_esterase"/>
</dbReference>
<dbReference type="SUPFAM" id="SSF53474">
    <property type="entry name" value="alpha/beta-Hydrolases"/>
    <property type="match status" value="2"/>
</dbReference>
<dbReference type="PANTHER" id="PTHR33938:SF15">
    <property type="entry name" value="FERULOYL ESTERASE B-RELATED"/>
    <property type="match status" value="1"/>
</dbReference>
<dbReference type="Proteomes" id="UP000799770">
    <property type="component" value="Unassembled WGS sequence"/>
</dbReference>
<dbReference type="OrthoDB" id="3039123at2759"/>
<sequence>MAFKHLLAALNAAFPLVRGASYACNPATFSLPDTTVISASPHSNASQIGLPGTVASCGEPDLVANITADLCRVVLSVQTSPSSAVQIEAWLPDEWSGRLLSTSDGGIGGCIDYQTIQNGAYLGFASFGTNAGHNGSVGFDFFLNQPEVLNDFGHRAVHVEAETAKLVATQFYGCAASKSYYAGCSTGGRQAFQEARLYPEDFDGIIAGSPGIDWLHIVASKGIIARRIGWPYLNSSAYVRTEQWTAIVAEIVKILDPLDGVVDGIIDNPTTQRFDPAILACGTGVLNASVCLHPAQVESVRKAYEPIANTAGQIVYPSFELGSNTGVFSANQVNGTAQLSYTILQDFWLGAVYNNTGWTPMNFNETDMDFSIIVNPGRVNAGETDLSAFYKRGGKILSYHGRNDETVMSALSERLFAGVQSSLELSLDEIHSFYRLFFIPGMHHCSPGLGAWSIGNAQSYPWDYSRLDPEHNVLSALVRWVESGTAPDHIIGTKYVNDDVGGEVQSQRRHCVYPQISKWDGRGNVWRIDLIKDTEIFVHLGLPTSTLNVGTSQCIPIMLCV</sequence>
<name>A0A6A5YVV7_9PLEO</name>
<evidence type="ECO:0000313" key="11">
    <source>
        <dbReference type="EMBL" id="KAF2111210.1"/>
    </source>
</evidence>
<evidence type="ECO:0000256" key="7">
    <source>
        <dbReference type="ARBA" id="ARBA00022837"/>
    </source>
</evidence>
<dbReference type="PANTHER" id="PTHR33938">
    <property type="entry name" value="FERULOYL ESTERASE B-RELATED"/>
    <property type="match status" value="1"/>
</dbReference>
<dbReference type="GO" id="GO:0046872">
    <property type="term" value="F:metal ion binding"/>
    <property type="evidence" value="ECO:0007669"/>
    <property type="project" value="UniProtKB-KW"/>
</dbReference>
<gene>
    <name evidence="11" type="ORF">BDV96DRAFT_603327</name>
</gene>
<evidence type="ECO:0000256" key="8">
    <source>
        <dbReference type="ARBA" id="ARBA00023157"/>
    </source>
</evidence>